<evidence type="ECO:0000313" key="3">
    <source>
        <dbReference type="Proteomes" id="UP000218418"/>
    </source>
</evidence>
<dbReference type="EMBL" id="AP018227">
    <property type="protein sequence ID" value="BAY81481.1"/>
    <property type="molecule type" value="Genomic_DNA"/>
</dbReference>
<dbReference type="SUPFAM" id="SSF52129">
    <property type="entry name" value="Caspase-like"/>
    <property type="match status" value="1"/>
</dbReference>
<gene>
    <name evidence="2" type="ORF">NIES267_09580</name>
</gene>
<evidence type="ECO:0000313" key="2">
    <source>
        <dbReference type="EMBL" id="BAY81481.1"/>
    </source>
</evidence>
<dbReference type="GO" id="GO:0006508">
    <property type="term" value="P:proteolysis"/>
    <property type="evidence" value="ECO:0007669"/>
    <property type="project" value="InterPro"/>
</dbReference>
<sequence>MADSSNSPTMSTIKRRHFLQFAGSTFATLALSQFDIISKSNRYAQVLAKDTPRKLALLVGVNNYPNSERFTNLEGCTTDVDLQEQLLIHRFGFNPNDIIKLTSDESADKQPTRKNILTTFEEHLIKQAKPGDVVVFHFSGHGSRFSETSETVRNCRNNQLNSTLVPGDDREGGVTDIMGRTLFLLMSALNTENVTAVLDSCFSGGGTRGNFRIRSVSGDGFSPSREEIEFQKRLMKDLGLSEPELAQKRCQGAAKGVVIASAQKDELAADASFSGFSAGAFTYLMTQYLWHNSGNVESAIAKISPTLKKSYNQYPLGDGNQSQRFYFINQQVLPTDAVITESNGNQVTLWLGGWEGGSLDSFEKGAVLNILDSQGKPAGKVKGVSRDGLVGKAIVEKKELKVSPQPGMLLQEFSRAIPTDLKLHIGIDSSLAGELGDITKALTKIKRIKAVNPGSGNIPYTDKVHYILGKMTAEYYRRFQQEGLKDIPKIGSIGLFTQGFQPLDKSLFSQPGETVTKVIENWEAKIKSLLAVNILKKTLNTNSSLLDVEVGMNLVEQKSQSIARVATVRGANNQRQVRKSKTGNLPLNKLFEFQVTNRTNHGLYITMLLVDSTGDIILIFPYQWPANEQSMRLAAGQTMVIGNPEELELKALKKGSGEALLIASRLPLKNAVKTLSALAAERGVRSQPIDLKGEVGAIDDLLSDLSSDRAGGLIPSQDKSKSMEVKQMATLSLSFEVG</sequence>
<dbReference type="PANTHER" id="PTHR48104:SF30">
    <property type="entry name" value="METACASPASE-1"/>
    <property type="match status" value="1"/>
</dbReference>
<name>A0A1Z4LJS9_9CYAN</name>
<dbReference type="Proteomes" id="UP000218418">
    <property type="component" value="Chromosome"/>
</dbReference>
<dbReference type="PIRSF" id="PIRSF007398">
    <property type="entry name" value="Sll0148_caspase"/>
    <property type="match status" value="1"/>
</dbReference>
<dbReference type="Gene3D" id="3.40.50.1460">
    <property type="match status" value="1"/>
</dbReference>
<dbReference type="PANTHER" id="PTHR48104">
    <property type="entry name" value="METACASPASE-4"/>
    <property type="match status" value="1"/>
</dbReference>
<keyword evidence="3" id="KW-1185">Reference proteome</keyword>
<dbReference type="InterPro" id="IPR006311">
    <property type="entry name" value="TAT_signal"/>
</dbReference>
<dbReference type="InterPro" id="IPR050452">
    <property type="entry name" value="Metacaspase"/>
</dbReference>
<dbReference type="Pfam" id="PF00656">
    <property type="entry name" value="Peptidase_C14"/>
    <property type="match status" value="1"/>
</dbReference>
<proteinExistence type="predicted"/>
<dbReference type="InterPro" id="IPR029030">
    <property type="entry name" value="Caspase-like_dom_sf"/>
</dbReference>
<organism evidence="2 3">
    <name type="scientific">Calothrix parasitica NIES-267</name>
    <dbReference type="NCBI Taxonomy" id="1973488"/>
    <lineage>
        <taxon>Bacteria</taxon>
        <taxon>Bacillati</taxon>
        <taxon>Cyanobacteriota</taxon>
        <taxon>Cyanophyceae</taxon>
        <taxon>Nostocales</taxon>
        <taxon>Calotrichaceae</taxon>
        <taxon>Calothrix</taxon>
    </lineage>
</organism>
<evidence type="ECO:0000259" key="1">
    <source>
        <dbReference type="Pfam" id="PF00656"/>
    </source>
</evidence>
<protein>
    <submittedName>
        <fullName evidence="2">Peptidase C14 caspase catalytic subunit p20</fullName>
    </submittedName>
</protein>
<dbReference type="InterPro" id="IPR011189">
    <property type="entry name" value="UCP_caspase_lke"/>
</dbReference>
<dbReference type="PROSITE" id="PS51318">
    <property type="entry name" value="TAT"/>
    <property type="match status" value="1"/>
</dbReference>
<dbReference type="GO" id="GO:0005737">
    <property type="term" value="C:cytoplasm"/>
    <property type="evidence" value="ECO:0007669"/>
    <property type="project" value="TreeGrafter"/>
</dbReference>
<dbReference type="InterPro" id="IPR011600">
    <property type="entry name" value="Pept_C14_caspase"/>
</dbReference>
<dbReference type="AlphaFoldDB" id="A0A1Z4LJS9"/>
<accession>A0A1Z4LJS9</accession>
<feature type="domain" description="Peptidase C14 caspase" evidence="1">
    <location>
        <begin position="53"/>
        <end position="316"/>
    </location>
</feature>
<reference evidence="2 3" key="1">
    <citation type="submission" date="2017-06" db="EMBL/GenBank/DDBJ databases">
        <title>Genome sequencing of cyanobaciteial culture collection at National Institute for Environmental Studies (NIES).</title>
        <authorList>
            <person name="Hirose Y."/>
            <person name="Shimura Y."/>
            <person name="Fujisawa T."/>
            <person name="Nakamura Y."/>
            <person name="Kawachi M."/>
        </authorList>
    </citation>
    <scope>NUCLEOTIDE SEQUENCE [LARGE SCALE GENOMIC DNA]</scope>
    <source>
        <strain evidence="2 3">NIES-267</strain>
    </source>
</reference>
<dbReference type="GO" id="GO:0004197">
    <property type="term" value="F:cysteine-type endopeptidase activity"/>
    <property type="evidence" value="ECO:0007669"/>
    <property type="project" value="InterPro"/>
</dbReference>